<evidence type="ECO:0008006" key="3">
    <source>
        <dbReference type="Google" id="ProtNLM"/>
    </source>
</evidence>
<reference evidence="1 2" key="1">
    <citation type="submission" date="2012-06" db="EMBL/GenBank/DDBJ databases">
        <title>Finished chromosome of genome of Crinalium epipsammum PCC 9333.</title>
        <authorList>
            <consortium name="US DOE Joint Genome Institute"/>
            <person name="Gugger M."/>
            <person name="Coursin T."/>
            <person name="Rippka R."/>
            <person name="Tandeau De Marsac N."/>
            <person name="Huntemann M."/>
            <person name="Wei C.-L."/>
            <person name="Han J."/>
            <person name="Detter J.C."/>
            <person name="Han C."/>
            <person name="Tapia R."/>
            <person name="Davenport K."/>
            <person name="Daligault H."/>
            <person name="Erkkila T."/>
            <person name="Gu W."/>
            <person name="Munk A.C.C."/>
            <person name="Teshima H."/>
            <person name="Xu Y."/>
            <person name="Chain P."/>
            <person name="Chen A."/>
            <person name="Krypides N."/>
            <person name="Mavromatis K."/>
            <person name="Markowitz V."/>
            <person name="Szeto E."/>
            <person name="Ivanova N."/>
            <person name="Mikhailova N."/>
            <person name="Ovchinnikova G."/>
            <person name="Pagani I."/>
            <person name="Pati A."/>
            <person name="Goodwin L."/>
            <person name="Peters L."/>
            <person name="Pitluck S."/>
            <person name="Woyke T."/>
            <person name="Kerfeld C."/>
        </authorList>
    </citation>
    <scope>NUCLEOTIDE SEQUENCE [LARGE SCALE GENOMIC DNA]</scope>
    <source>
        <strain evidence="1 2">PCC 9333</strain>
    </source>
</reference>
<organism evidence="1 2">
    <name type="scientific">Crinalium epipsammum PCC 9333</name>
    <dbReference type="NCBI Taxonomy" id="1173022"/>
    <lineage>
        <taxon>Bacteria</taxon>
        <taxon>Bacillati</taxon>
        <taxon>Cyanobacteriota</taxon>
        <taxon>Cyanophyceae</taxon>
        <taxon>Gomontiellales</taxon>
        <taxon>Gomontiellaceae</taxon>
        <taxon>Crinalium</taxon>
    </lineage>
</organism>
<dbReference type="KEGG" id="cep:Cri9333_4013"/>
<dbReference type="eggNOG" id="COG2335">
    <property type="taxonomic scope" value="Bacteria"/>
</dbReference>
<evidence type="ECO:0000313" key="1">
    <source>
        <dbReference type="EMBL" id="AFZ14820.1"/>
    </source>
</evidence>
<dbReference type="Pfam" id="PF14218">
    <property type="entry name" value="COP23"/>
    <property type="match status" value="1"/>
</dbReference>
<dbReference type="STRING" id="1173022.Cri9333_4013"/>
<evidence type="ECO:0000313" key="2">
    <source>
        <dbReference type="Proteomes" id="UP000010472"/>
    </source>
</evidence>
<dbReference type="OrthoDB" id="490444at2"/>
<dbReference type="Proteomes" id="UP000010472">
    <property type="component" value="Chromosome"/>
</dbReference>
<dbReference type="InterPro" id="IPR025478">
    <property type="entry name" value="COP23"/>
</dbReference>
<protein>
    <recommendedName>
        <fullName evidence="3">Circadian oscillating protein COP23</fullName>
    </recommendedName>
</protein>
<dbReference type="RefSeq" id="WP_015204920.1">
    <property type="nucleotide sequence ID" value="NC_019753.1"/>
</dbReference>
<gene>
    <name evidence="1" type="ORF">Cri9333_4013</name>
</gene>
<proteinExistence type="predicted"/>
<dbReference type="HOGENOM" id="CLU_101369_1_0_3"/>
<dbReference type="EMBL" id="CP003620">
    <property type="protein sequence ID" value="AFZ14820.1"/>
    <property type="molecule type" value="Genomic_DNA"/>
</dbReference>
<accession>K9W5R2</accession>
<keyword evidence="2" id="KW-1185">Reference proteome</keyword>
<sequence length="180" mass="20528">MKFKLFSIGLITTIIATLGLNLTTQRVQAESRYQFYCGQSYDATANQRFPATKARTTRGQIVLIQWQRVDVPGYSPQRRCREISPRFQQAYNNGTLNLITNAKINGQSVICTTKEYGGNCVTVLMTLQPKDNSLQILNDLRDILNLRQVGPIKHSSAIPQIYYQIDLEDLMRNAPLEQER</sequence>
<name>K9W5R2_9CYAN</name>
<dbReference type="PATRIC" id="fig|1173022.3.peg.4332"/>
<dbReference type="AlphaFoldDB" id="K9W5R2"/>